<dbReference type="EMBL" id="JBHTJR010000044">
    <property type="protein sequence ID" value="MFD0993016.1"/>
    <property type="molecule type" value="Genomic_DNA"/>
</dbReference>
<accession>A0ABW3JRU7</accession>
<evidence type="ECO:0000313" key="1">
    <source>
        <dbReference type="EMBL" id="MFD0993016.1"/>
    </source>
</evidence>
<sequence>MKSKKEKFTELLNSLNTELVNDEHKYIGTGNPYSDILIIGKETAFEKNSEQYKTEILGNFNFWLKEEVTNEKQLIYNEFNPRFPYKGQLLKKDNGKGNMGTSVTWMNYQKLINYIFDTPLNNNIDFHDKAFITEVNSTPSKKTINADSSSIIFRKENILNSDFFRSFKVVIISGVGYFNINEEKNEIEDIFKVKFLNLKNADNKSSQPYWIHRNKDNTILINCYQLSIGISDNLLKEIATTIKNQNILDIKND</sequence>
<reference evidence="2" key="1">
    <citation type="journal article" date="2019" name="Int. J. Syst. Evol. Microbiol.">
        <title>The Global Catalogue of Microorganisms (GCM) 10K type strain sequencing project: providing services to taxonomists for standard genome sequencing and annotation.</title>
        <authorList>
            <consortium name="The Broad Institute Genomics Platform"/>
            <consortium name="The Broad Institute Genome Sequencing Center for Infectious Disease"/>
            <person name="Wu L."/>
            <person name="Ma J."/>
        </authorList>
    </citation>
    <scope>NUCLEOTIDE SEQUENCE [LARGE SCALE GENOMIC DNA]</scope>
    <source>
        <strain evidence="2">CCUG 60527</strain>
    </source>
</reference>
<keyword evidence="2" id="KW-1185">Reference proteome</keyword>
<organism evidence="1 2">
    <name type="scientific">Tenacibaculum geojense</name>
    <dbReference type="NCBI Taxonomy" id="915352"/>
    <lineage>
        <taxon>Bacteria</taxon>
        <taxon>Pseudomonadati</taxon>
        <taxon>Bacteroidota</taxon>
        <taxon>Flavobacteriia</taxon>
        <taxon>Flavobacteriales</taxon>
        <taxon>Flavobacteriaceae</taxon>
        <taxon>Tenacibaculum</taxon>
    </lineage>
</organism>
<evidence type="ECO:0000313" key="2">
    <source>
        <dbReference type="Proteomes" id="UP001597062"/>
    </source>
</evidence>
<proteinExistence type="predicted"/>
<comment type="caution">
    <text evidence="1">The sequence shown here is derived from an EMBL/GenBank/DDBJ whole genome shotgun (WGS) entry which is preliminary data.</text>
</comment>
<dbReference type="RefSeq" id="WP_386106865.1">
    <property type="nucleotide sequence ID" value="NZ_JBHTJR010000044.1"/>
</dbReference>
<protein>
    <submittedName>
        <fullName evidence="1">Uncharacterized protein</fullName>
    </submittedName>
</protein>
<dbReference type="Proteomes" id="UP001597062">
    <property type="component" value="Unassembled WGS sequence"/>
</dbReference>
<name>A0ABW3JRU7_9FLAO</name>
<gene>
    <name evidence="1" type="ORF">ACFQ1U_07345</name>
</gene>